<accession>A0A1H4ZBX7</accession>
<gene>
    <name evidence="1" type="ORF">SAMN05216178_6582</name>
</gene>
<keyword evidence="2" id="KW-1185">Reference proteome</keyword>
<dbReference type="Pfam" id="PF09618">
    <property type="entry name" value="Cas_Csy4"/>
    <property type="match status" value="1"/>
</dbReference>
<evidence type="ECO:0000313" key="2">
    <source>
        <dbReference type="Proteomes" id="UP000198982"/>
    </source>
</evidence>
<protein>
    <submittedName>
        <fullName evidence="1">CRISPR-associated protein (Cas_Csy4)</fullName>
    </submittedName>
</protein>
<dbReference type="InterPro" id="IPR013396">
    <property type="entry name" value="CRISPR-assoc_prot_Csy4"/>
</dbReference>
<dbReference type="GO" id="GO:0004519">
    <property type="term" value="F:endonuclease activity"/>
    <property type="evidence" value="ECO:0007669"/>
    <property type="project" value="InterPro"/>
</dbReference>
<proteinExistence type="predicted"/>
<dbReference type="EMBL" id="FNTJ01000003">
    <property type="protein sequence ID" value="SED27736.1"/>
    <property type="molecule type" value="Genomic_DNA"/>
</dbReference>
<dbReference type="Proteomes" id="UP000198982">
    <property type="component" value="Unassembled WGS sequence"/>
</dbReference>
<dbReference type="InterPro" id="IPR042564">
    <property type="entry name" value="CRISPR-Cas6/Csy4_sf"/>
</dbReference>
<evidence type="ECO:0000313" key="1">
    <source>
        <dbReference type="EMBL" id="SED27736.1"/>
    </source>
</evidence>
<dbReference type="AlphaFoldDB" id="A0A1H4ZBX7"/>
<organism evidence="1 2">
    <name type="scientific">Pseudomonas saponiphila</name>
    <dbReference type="NCBI Taxonomy" id="556534"/>
    <lineage>
        <taxon>Bacteria</taxon>
        <taxon>Pseudomonadati</taxon>
        <taxon>Pseudomonadota</taxon>
        <taxon>Gammaproteobacteria</taxon>
        <taxon>Pseudomonadales</taxon>
        <taxon>Pseudomonadaceae</taxon>
        <taxon>Pseudomonas</taxon>
    </lineage>
</organism>
<sequence>MLITHYADLAPGSGRILLEVYGRILMVVHLTAKAGLPVVVDWPMMKDQRGGFGPVMRLLGEQDAVERCLGCLSPLVTAGLVIKLSGTEPVPADATFTYGYRRSRKADKGSPSHLRRLERRALARGEPSQDISCDWIQARYAVPMQSRTSGQNFHLFIKRVPAASLTEGNPCSYGLGVLIPRFDGRGA</sequence>
<dbReference type="Gene3D" id="3.30.70.2540">
    <property type="entry name" value="CRISPR-associated endoribonuclease Cas6/Csy4"/>
    <property type="match status" value="1"/>
</dbReference>
<dbReference type="GO" id="GO:0043571">
    <property type="term" value="P:maintenance of CRISPR repeat elements"/>
    <property type="evidence" value="ECO:0007669"/>
    <property type="project" value="InterPro"/>
</dbReference>
<name>A0A1H4ZBX7_9PSED</name>
<reference evidence="2" key="1">
    <citation type="submission" date="2016-10" db="EMBL/GenBank/DDBJ databases">
        <authorList>
            <person name="Varghese N."/>
            <person name="Submissions S."/>
        </authorList>
    </citation>
    <scope>NUCLEOTIDE SEQUENCE [LARGE SCALE GENOMIC DNA]</scope>
    <source>
        <strain evidence="2">DSM 9751</strain>
    </source>
</reference>